<organism evidence="2 3">
    <name type="scientific">Crotalaria pallida</name>
    <name type="common">Smooth rattlebox</name>
    <name type="synonym">Crotalaria striata</name>
    <dbReference type="NCBI Taxonomy" id="3830"/>
    <lineage>
        <taxon>Eukaryota</taxon>
        <taxon>Viridiplantae</taxon>
        <taxon>Streptophyta</taxon>
        <taxon>Embryophyta</taxon>
        <taxon>Tracheophyta</taxon>
        <taxon>Spermatophyta</taxon>
        <taxon>Magnoliopsida</taxon>
        <taxon>eudicotyledons</taxon>
        <taxon>Gunneridae</taxon>
        <taxon>Pentapetalae</taxon>
        <taxon>rosids</taxon>
        <taxon>fabids</taxon>
        <taxon>Fabales</taxon>
        <taxon>Fabaceae</taxon>
        <taxon>Papilionoideae</taxon>
        <taxon>50 kb inversion clade</taxon>
        <taxon>genistoids sensu lato</taxon>
        <taxon>core genistoids</taxon>
        <taxon>Crotalarieae</taxon>
        <taxon>Crotalaria</taxon>
    </lineage>
</organism>
<keyword evidence="1" id="KW-0732">Signal</keyword>
<proteinExistence type="predicted"/>
<dbReference type="EMBL" id="JAYWIO010000003">
    <property type="protein sequence ID" value="KAK7274788.1"/>
    <property type="molecule type" value="Genomic_DNA"/>
</dbReference>
<protein>
    <submittedName>
        <fullName evidence="2">Uncharacterized protein</fullName>
    </submittedName>
</protein>
<feature type="chain" id="PRO_5042896683" evidence="1">
    <location>
        <begin position="17"/>
        <end position="90"/>
    </location>
</feature>
<evidence type="ECO:0000313" key="2">
    <source>
        <dbReference type="EMBL" id="KAK7274788.1"/>
    </source>
</evidence>
<evidence type="ECO:0000313" key="3">
    <source>
        <dbReference type="Proteomes" id="UP001372338"/>
    </source>
</evidence>
<dbReference type="Proteomes" id="UP001372338">
    <property type="component" value="Unassembled WGS sequence"/>
</dbReference>
<reference evidence="2 3" key="1">
    <citation type="submission" date="2024-01" db="EMBL/GenBank/DDBJ databases">
        <title>The genomes of 5 underutilized Papilionoideae crops provide insights into root nodulation and disease resistanc.</title>
        <authorList>
            <person name="Yuan L."/>
        </authorList>
    </citation>
    <scope>NUCLEOTIDE SEQUENCE [LARGE SCALE GENOMIC DNA]</scope>
    <source>
        <strain evidence="2">ZHUSHIDOU_FW_LH</strain>
        <tissue evidence="2">Leaf</tissue>
    </source>
</reference>
<keyword evidence="3" id="KW-1185">Reference proteome</keyword>
<accession>A0AAN9FMN8</accession>
<feature type="signal peptide" evidence="1">
    <location>
        <begin position="1"/>
        <end position="16"/>
    </location>
</feature>
<gene>
    <name evidence="2" type="ORF">RIF29_15887</name>
</gene>
<name>A0AAN9FMN8_CROPI</name>
<sequence>MFRLVATLLGSFVILDEETMKKASNNVDIIEAETDEESYFSGYEERWCKEYQGEMFGEEEDDDEENFVDRANSKLLKMRWKMEKVPKKAK</sequence>
<comment type="caution">
    <text evidence="2">The sequence shown here is derived from an EMBL/GenBank/DDBJ whole genome shotgun (WGS) entry which is preliminary data.</text>
</comment>
<evidence type="ECO:0000256" key="1">
    <source>
        <dbReference type="SAM" id="SignalP"/>
    </source>
</evidence>
<dbReference type="AlphaFoldDB" id="A0AAN9FMN8"/>